<dbReference type="GO" id="GO:0005694">
    <property type="term" value="C:chromosome"/>
    <property type="evidence" value="ECO:0007669"/>
    <property type="project" value="UniProtKB-SubCell"/>
</dbReference>
<sequence length="446" mass="50465">MAEQPVLIDDNKSFQVDEIKEILDKRSENGKLFYLVVLKETQDECSESWLLASKIKGDITSLTGIGRSGSISTTSSLSINKDDDNNAKKRKRSTKGNKKNHGAICVRRKSRASGRSNSAAPSTSSTTVNENPMLEGALEEVGAHRIREAFLERLDAILGPRVTLVNDIDNSSPSLNFRFIDACVLGKGVTKASEDSMYGCNCKPDNGRRMGCEYTTCECLDQMIQKRFPYIATGDRAGTLRDSHLRTRDAIFECNRFCNCGDNCKNKLVQWGRKVPLEIFKTSNRGWGLRCPMDLRKGEFIDIYKGEIITNSEANRRERLKRQTKAKDTYLYTMEKFAEDNGIPQNKLYIVDGEFFGGPTRFMNHSCNPNCRQFSVSYHHGDMYIYDLAFFAIDYIPAGTELTFNYTDNDHIEKKKGKGKGRERKKSKNAPECLCGSENCRGYIWM</sequence>
<dbReference type="InterPro" id="IPR001214">
    <property type="entry name" value="SET_dom"/>
</dbReference>
<dbReference type="GO" id="GO:0008270">
    <property type="term" value="F:zinc ion binding"/>
    <property type="evidence" value="ECO:0007669"/>
    <property type="project" value="InterPro"/>
</dbReference>
<feature type="domain" description="SET" evidence="9">
    <location>
        <begin position="275"/>
        <end position="407"/>
    </location>
</feature>
<feature type="domain" description="Post-SET" evidence="11">
    <location>
        <begin position="429"/>
        <end position="445"/>
    </location>
</feature>
<evidence type="ECO:0000313" key="13">
    <source>
        <dbReference type="Proteomes" id="UP000698800"/>
    </source>
</evidence>
<dbReference type="Pfam" id="PF00856">
    <property type="entry name" value="SET"/>
    <property type="match status" value="1"/>
</dbReference>
<keyword evidence="6" id="KW-0479">Metal-binding</keyword>
<reference evidence="12" key="1">
    <citation type="submission" date="2021-03" db="EMBL/GenBank/DDBJ databases">
        <title>Comparative genomics and phylogenomic investigation of the class Geoglossomycetes provide insights into ecological specialization and systematics.</title>
        <authorList>
            <person name="Melie T."/>
            <person name="Pirro S."/>
            <person name="Miller A.N."/>
            <person name="Quandt A."/>
        </authorList>
    </citation>
    <scope>NUCLEOTIDE SEQUENCE</scope>
    <source>
        <strain evidence="12">GBOQ0MN5Z8</strain>
    </source>
</reference>
<evidence type="ECO:0000256" key="4">
    <source>
        <dbReference type="ARBA" id="ARBA00022679"/>
    </source>
</evidence>
<dbReference type="SMART" id="SM00468">
    <property type="entry name" value="PreSET"/>
    <property type="match status" value="1"/>
</dbReference>
<dbReference type="GO" id="GO:0042054">
    <property type="term" value="F:histone methyltransferase activity"/>
    <property type="evidence" value="ECO:0007669"/>
    <property type="project" value="InterPro"/>
</dbReference>
<dbReference type="PROSITE" id="PS50867">
    <property type="entry name" value="PRE_SET"/>
    <property type="match status" value="1"/>
</dbReference>
<keyword evidence="13" id="KW-1185">Reference proteome</keyword>
<dbReference type="SMART" id="SM00317">
    <property type="entry name" value="SET"/>
    <property type="match status" value="1"/>
</dbReference>
<keyword evidence="7" id="KW-0862">Zinc</keyword>
<dbReference type="Pfam" id="PF05033">
    <property type="entry name" value="Pre-SET"/>
    <property type="match status" value="1"/>
</dbReference>
<keyword evidence="4" id="KW-0808">Transferase</keyword>
<name>A0A9P8L530_9PEZI</name>
<comment type="subcellular location">
    <subcellularLocation>
        <location evidence="1">Chromosome</location>
    </subcellularLocation>
</comment>
<feature type="domain" description="Pre-SET" evidence="10">
    <location>
        <begin position="198"/>
        <end position="272"/>
    </location>
</feature>
<proteinExistence type="predicted"/>
<dbReference type="OrthoDB" id="308383at2759"/>
<feature type="region of interest" description="Disordered" evidence="8">
    <location>
        <begin position="70"/>
        <end position="129"/>
    </location>
</feature>
<accession>A0A9P8L530</accession>
<feature type="compositionally biased region" description="Basic residues" evidence="8">
    <location>
        <begin position="88"/>
        <end position="112"/>
    </location>
</feature>
<dbReference type="PROSITE" id="PS50280">
    <property type="entry name" value="SET"/>
    <property type="match status" value="1"/>
</dbReference>
<gene>
    <name evidence="12" type="ORF">FGG08_001672</name>
</gene>
<keyword evidence="5" id="KW-0949">S-adenosyl-L-methionine</keyword>
<feature type="compositionally biased region" description="Low complexity" evidence="8">
    <location>
        <begin position="70"/>
        <end position="79"/>
    </location>
</feature>
<protein>
    <submittedName>
        <fullName evidence="12">Uncharacterized protein</fullName>
    </submittedName>
</protein>
<evidence type="ECO:0000259" key="10">
    <source>
        <dbReference type="PROSITE" id="PS50867"/>
    </source>
</evidence>
<evidence type="ECO:0000259" key="9">
    <source>
        <dbReference type="PROSITE" id="PS50280"/>
    </source>
</evidence>
<dbReference type="PANTHER" id="PTHR46223:SF3">
    <property type="entry name" value="HISTONE-LYSINE N-METHYLTRANSFERASE SET-23"/>
    <property type="match status" value="1"/>
</dbReference>
<evidence type="ECO:0000256" key="5">
    <source>
        <dbReference type="ARBA" id="ARBA00022691"/>
    </source>
</evidence>
<evidence type="ECO:0000256" key="3">
    <source>
        <dbReference type="ARBA" id="ARBA00022603"/>
    </source>
</evidence>
<dbReference type="Proteomes" id="UP000698800">
    <property type="component" value="Unassembled WGS sequence"/>
</dbReference>
<dbReference type="InterPro" id="IPR046341">
    <property type="entry name" value="SET_dom_sf"/>
</dbReference>
<dbReference type="PROSITE" id="PS50868">
    <property type="entry name" value="POST_SET"/>
    <property type="match status" value="1"/>
</dbReference>
<evidence type="ECO:0000256" key="7">
    <source>
        <dbReference type="ARBA" id="ARBA00022833"/>
    </source>
</evidence>
<evidence type="ECO:0000256" key="2">
    <source>
        <dbReference type="ARBA" id="ARBA00022454"/>
    </source>
</evidence>
<dbReference type="AlphaFoldDB" id="A0A9P8L530"/>
<dbReference type="SUPFAM" id="SSF82199">
    <property type="entry name" value="SET domain"/>
    <property type="match status" value="1"/>
</dbReference>
<dbReference type="GO" id="GO:0005634">
    <property type="term" value="C:nucleus"/>
    <property type="evidence" value="ECO:0007669"/>
    <property type="project" value="InterPro"/>
</dbReference>
<dbReference type="Gene3D" id="2.170.270.10">
    <property type="entry name" value="SET domain"/>
    <property type="match status" value="1"/>
</dbReference>
<dbReference type="InterPro" id="IPR003616">
    <property type="entry name" value="Post-SET_dom"/>
</dbReference>
<dbReference type="PANTHER" id="PTHR46223">
    <property type="entry name" value="HISTONE-LYSINE N-METHYLTRANSFERASE SUV39H"/>
    <property type="match status" value="1"/>
</dbReference>
<evidence type="ECO:0000256" key="8">
    <source>
        <dbReference type="SAM" id="MobiDB-lite"/>
    </source>
</evidence>
<evidence type="ECO:0000259" key="11">
    <source>
        <dbReference type="PROSITE" id="PS50868"/>
    </source>
</evidence>
<dbReference type="InterPro" id="IPR050973">
    <property type="entry name" value="H3K9_Histone-Lys_N-MTase"/>
</dbReference>
<organism evidence="12 13">
    <name type="scientific">Glutinoglossum americanum</name>
    <dbReference type="NCBI Taxonomy" id="1670608"/>
    <lineage>
        <taxon>Eukaryota</taxon>
        <taxon>Fungi</taxon>
        <taxon>Dikarya</taxon>
        <taxon>Ascomycota</taxon>
        <taxon>Pezizomycotina</taxon>
        <taxon>Geoglossomycetes</taxon>
        <taxon>Geoglossales</taxon>
        <taxon>Geoglossaceae</taxon>
        <taxon>Glutinoglossum</taxon>
    </lineage>
</organism>
<dbReference type="GO" id="GO:0032259">
    <property type="term" value="P:methylation"/>
    <property type="evidence" value="ECO:0007669"/>
    <property type="project" value="UniProtKB-KW"/>
</dbReference>
<evidence type="ECO:0000256" key="6">
    <source>
        <dbReference type="ARBA" id="ARBA00022723"/>
    </source>
</evidence>
<dbReference type="SMART" id="SM00508">
    <property type="entry name" value="PostSET"/>
    <property type="match status" value="1"/>
</dbReference>
<keyword evidence="3" id="KW-0489">Methyltransferase</keyword>
<keyword evidence="2" id="KW-0158">Chromosome</keyword>
<dbReference type="InterPro" id="IPR007728">
    <property type="entry name" value="Pre-SET_dom"/>
</dbReference>
<dbReference type="EMBL" id="JAGHQL010000023">
    <property type="protein sequence ID" value="KAH0544054.1"/>
    <property type="molecule type" value="Genomic_DNA"/>
</dbReference>
<evidence type="ECO:0000256" key="1">
    <source>
        <dbReference type="ARBA" id="ARBA00004286"/>
    </source>
</evidence>
<comment type="caution">
    <text evidence="12">The sequence shown here is derived from an EMBL/GenBank/DDBJ whole genome shotgun (WGS) entry which is preliminary data.</text>
</comment>
<evidence type="ECO:0000313" key="12">
    <source>
        <dbReference type="EMBL" id="KAH0544054.1"/>
    </source>
</evidence>